<feature type="compositionally biased region" description="Polar residues" evidence="6">
    <location>
        <begin position="380"/>
        <end position="391"/>
    </location>
</feature>
<dbReference type="GO" id="GO:0005524">
    <property type="term" value="F:ATP binding"/>
    <property type="evidence" value="ECO:0007669"/>
    <property type="project" value="UniProtKB-UniRule"/>
</dbReference>
<dbReference type="GO" id="GO:0042594">
    <property type="term" value="P:response to starvation"/>
    <property type="evidence" value="ECO:0007669"/>
    <property type="project" value="TreeGrafter"/>
</dbReference>
<name>A0A8D8PTN6_9HEMI</name>
<dbReference type="Gene3D" id="3.30.200.20">
    <property type="entry name" value="Phosphorylase Kinase, domain 1"/>
    <property type="match status" value="1"/>
</dbReference>
<feature type="compositionally biased region" description="Low complexity" evidence="6">
    <location>
        <begin position="284"/>
        <end position="297"/>
    </location>
</feature>
<dbReference type="EMBL" id="HBUF01026141">
    <property type="protein sequence ID" value="CAG6612969.1"/>
    <property type="molecule type" value="Transcribed_RNA"/>
</dbReference>
<feature type="compositionally biased region" description="Gly residues" evidence="6">
    <location>
        <begin position="360"/>
        <end position="371"/>
    </location>
</feature>
<dbReference type="AlphaFoldDB" id="A0A8D8PTN6"/>
<dbReference type="Pfam" id="PF21127">
    <property type="entry name" value="ATG1-like_MIT2"/>
    <property type="match status" value="1"/>
</dbReference>
<organism evidence="8">
    <name type="scientific">Cacopsylla melanoneura</name>
    <dbReference type="NCBI Taxonomy" id="428564"/>
    <lineage>
        <taxon>Eukaryota</taxon>
        <taxon>Metazoa</taxon>
        <taxon>Ecdysozoa</taxon>
        <taxon>Arthropoda</taxon>
        <taxon>Hexapoda</taxon>
        <taxon>Insecta</taxon>
        <taxon>Pterygota</taxon>
        <taxon>Neoptera</taxon>
        <taxon>Paraneoptera</taxon>
        <taxon>Hemiptera</taxon>
        <taxon>Sternorrhyncha</taxon>
        <taxon>Psylloidea</taxon>
        <taxon>Psyllidae</taxon>
        <taxon>Psyllinae</taxon>
        <taxon>Cacopsylla</taxon>
    </lineage>
</organism>
<dbReference type="FunFam" id="1.10.510.10:FF:000493">
    <property type="entry name" value="serine/threonine-protein kinase unc-51 isoform X2"/>
    <property type="match status" value="1"/>
</dbReference>
<keyword evidence="3 8" id="KW-0418">Kinase</keyword>
<dbReference type="InterPro" id="IPR017441">
    <property type="entry name" value="Protein_kinase_ATP_BS"/>
</dbReference>
<dbReference type="GO" id="GO:0005776">
    <property type="term" value="C:autophagosome"/>
    <property type="evidence" value="ECO:0007669"/>
    <property type="project" value="TreeGrafter"/>
</dbReference>
<evidence type="ECO:0000256" key="2">
    <source>
        <dbReference type="ARBA" id="ARBA00022741"/>
    </source>
</evidence>
<dbReference type="SUPFAM" id="SSF56112">
    <property type="entry name" value="Protein kinase-like (PK-like)"/>
    <property type="match status" value="1"/>
</dbReference>
<evidence type="ECO:0000256" key="4">
    <source>
        <dbReference type="ARBA" id="ARBA00022840"/>
    </source>
</evidence>
<dbReference type="GO" id="GO:0061709">
    <property type="term" value="P:reticulophagy"/>
    <property type="evidence" value="ECO:0007669"/>
    <property type="project" value="TreeGrafter"/>
</dbReference>
<evidence type="ECO:0000256" key="5">
    <source>
        <dbReference type="PROSITE-ProRule" id="PRU10141"/>
    </source>
</evidence>
<feature type="binding site" evidence="5">
    <location>
        <position position="39"/>
    </location>
    <ligand>
        <name>ATP</name>
        <dbReference type="ChEBI" id="CHEBI:30616"/>
    </ligand>
</feature>
<dbReference type="FunFam" id="3.30.200.20:FF:000149">
    <property type="entry name" value="serine/threonine-protein kinase unc-51 isoform X1"/>
    <property type="match status" value="1"/>
</dbReference>
<feature type="region of interest" description="Disordered" evidence="6">
    <location>
        <begin position="284"/>
        <end position="391"/>
    </location>
</feature>
<dbReference type="GO" id="GO:0034727">
    <property type="term" value="P:piecemeal microautophagy of the nucleus"/>
    <property type="evidence" value="ECO:0007669"/>
    <property type="project" value="TreeGrafter"/>
</dbReference>
<dbReference type="InterPro" id="IPR048941">
    <property type="entry name" value="ATG1-like_MIT2"/>
</dbReference>
<dbReference type="PROSITE" id="PS00108">
    <property type="entry name" value="PROTEIN_KINASE_ST"/>
    <property type="match status" value="1"/>
</dbReference>
<evidence type="ECO:0000259" key="7">
    <source>
        <dbReference type="PROSITE" id="PS50011"/>
    </source>
</evidence>
<evidence type="ECO:0000256" key="1">
    <source>
        <dbReference type="ARBA" id="ARBA00022679"/>
    </source>
</evidence>
<dbReference type="InterPro" id="IPR008271">
    <property type="entry name" value="Ser/Thr_kinase_AS"/>
</dbReference>
<dbReference type="GO" id="GO:0004674">
    <property type="term" value="F:protein serine/threonine kinase activity"/>
    <property type="evidence" value="ECO:0007669"/>
    <property type="project" value="InterPro"/>
</dbReference>
<dbReference type="InterPro" id="IPR011009">
    <property type="entry name" value="Kinase-like_dom_sf"/>
</dbReference>
<dbReference type="Gene3D" id="1.10.510.10">
    <property type="entry name" value="Transferase(Phosphotransferase) domain 1"/>
    <property type="match status" value="1"/>
</dbReference>
<dbReference type="GO" id="GO:0005829">
    <property type="term" value="C:cytosol"/>
    <property type="evidence" value="ECO:0007669"/>
    <property type="project" value="TreeGrafter"/>
</dbReference>
<feature type="domain" description="Protein kinase" evidence="7">
    <location>
        <begin position="9"/>
        <end position="274"/>
    </location>
</feature>
<dbReference type="PANTHER" id="PTHR24348">
    <property type="entry name" value="SERINE/THREONINE-PROTEIN KINASE UNC-51-RELATED"/>
    <property type="match status" value="1"/>
</dbReference>
<dbReference type="GO" id="GO:0010508">
    <property type="term" value="P:positive regulation of autophagy"/>
    <property type="evidence" value="ECO:0007669"/>
    <property type="project" value="TreeGrafter"/>
</dbReference>
<keyword evidence="4 5" id="KW-0067">ATP-binding</keyword>
<dbReference type="EMBL" id="HBUF01026140">
    <property type="protein sequence ID" value="CAG6612968.1"/>
    <property type="molecule type" value="Transcribed_RNA"/>
</dbReference>
<dbReference type="GO" id="GO:0034045">
    <property type="term" value="C:phagophore assembly site membrane"/>
    <property type="evidence" value="ECO:0007669"/>
    <property type="project" value="TreeGrafter"/>
</dbReference>
<dbReference type="InterPro" id="IPR000719">
    <property type="entry name" value="Prot_kinase_dom"/>
</dbReference>
<dbReference type="GO" id="GO:0000045">
    <property type="term" value="P:autophagosome assembly"/>
    <property type="evidence" value="ECO:0007669"/>
    <property type="project" value="TreeGrafter"/>
</dbReference>
<dbReference type="PANTHER" id="PTHR24348:SF22">
    <property type="entry name" value="NON-SPECIFIC SERINE_THREONINE PROTEIN KINASE"/>
    <property type="match status" value="1"/>
</dbReference>
<keyword evidence="2 5" id="KW-0547">Nucleotide-binding</keyword>
<dbReference type="GO" id="GO:0000422">
    <property type="term" value="P:autophagy of mitochondrion"/>
    <property type="evidence" value="ECO:0007669"/>
    <property type="project" value="TreeGrafter"/>
</dbReference>
<dbReference type="PROSITE" id="PS50011">
    <property type="entry name" value="PROTEIN_KINASE_DOM"/>
    <property type="match status" value="1"/>
</dbReference>
<dbReference type="InterPro" id="IPR045269">
    <property type="entry name" value="Atg1-like"/>
</dbReference>
<evidence type="ECO:0000313" key="8">
    <source>
        <dbReference type="EMBL" id="CAG6612968.1"/>
    </source>
</evidence>
<dbReference type="Pfam" id="PF00069">
    <property type="entry name" value="Pkinase"/>
    <property type="match status" value="1"/>
</dbReference>
<dbReference type="GO" id="GO:0048675">
    <property type="term" value="P:axon extension"/>
    <property type="evidence" value="ECO:0007669"/>
    <property type="project" value="TreeGrafter"/>
</dbReference>
<accession>A0A8D8PTN6</accession>
<evidence type="ECO:0000256" key="6">
    <source>
        <dbReference type="SAM" id="MobiDB-lite"/>
    </source>
</evidence>
<dbReference type="PROSITE" id="PS00107">
    <property type="entry name" value="PROTEIN_KINASE_ATP"/>
    <property type="match status" value="1"/>
</dbReference>
<sequence length="691" mass="75665">MEVVGEFEYSTKDILGHGAFAVVYKGRCRRSPSQHVAIKRITKKNLAKTQNFGKEINILKELTELHHENVVELLHCKESEQYVYLVMEFCNGGDLADYLVSKGTLSEDTIRIFLKQIVQALKAFQVKGIVHRDLKPQNILLSHSYGKQYPQPQHIKLKIADFGFARFLQDGVMAATLCGSPMYMAPEVLMSMKYDAKADLYSVGTIVFQCLTGKAPFIANSPPQLKQYYEKNLILVPKVPVGTSSELKELLLGLLKRNATDRLSFEQLFTHPFLAPLLPPQSLLPLNDPQTGPSYTSPGPPTGLPIQLSPDQEDSTDDFVVIPNSADVVSTSPPRPNSLLLSPVPRSQPIFVDPKNKSSGTGGQDGGGRGTGITPTGSSPVNINHHNSSNTPLMTDYNSISPPSVQFVLGTPPMHGAALPPETPPPVSTWTVGTPGNSPLRRSVVSSPLLHNANSPLTLIPYHRAMTLPHNILSNDNNPCGPGSANSNNNNNQFEFPDVTHDAIIEKDHCETLAKLQFVESLVTVIRDIANSRPRNKSEEKLVLLVHALSVLNSALCLAATHLNDGQLRPVAGVKIVIGALKRQTSQCLGDCKKLNSQPGLLQSAAASAEKILYTYAINICQTAALDELFGNPVDCARRYRTAQLVFHSLSMITQHTSDKKLLDKYKQAVEKRLLVLKEQGHVYTVNNPLM</sequence>
<dbReference type="SMART" id="SM00220">
    <property type="entry name" value="S_TKc"/>
    <property type="match status" value="1"/>
</dbReference>
<reference evidence="8" key="1">
    <citation type="submission" date="2021-05" db="EMBL/GenBank/DDBJ databases">
        <authorList>
            <person name="Alioto T."/>
            <person name="Alioto T."/>
            <person name="Gomez Garrido J."/>
        </authorList>
    </citation>
    <scope>NUCLEOTIDE SEQUENCE</scope>
</reference>
<feature type="compositionally biased region" description="Low complexity" evidence="6">
    <location>
        <begin position="337"/>
        <end position="347"/>
    </location>
</feature>
<keyword evidence="1" id="KW-0808">Transferase</keyword>
<evidence type="ECO:0000256" key="3">
    <source>
        <dbReference type="ARBA" id="ARBA00022777"/>
    </source>
</evidence>
<protein>
    <submittedName>
        <fullName evidence="8">Serine/threonine-protein kinase unc-51</fullName>
    </submittedName>
</protein>
<proteinExistence type="predicted"/>